<dbReference type="AlphaFoldDB" id="A0A9N8YRX8"/>
<name>A0A9N8YRX8_9GLOM</name>
<dbReference type="OrthoDB" id="2398476at2759"/>
<evidence type="ECO:0000313" key="3">
    <source>
        <dbReference type="Proteomes" id="UP000789396"/>
    </source>
</evidence>
<organism evidence="2 3">
    <name type="scientific">Racocetra fulgida</name>
    <dbReference type="NCBI Taxonomy" id="60492"/>
    <lineage>
        <taxon>Eukaryota</taxon>
        <taxon>Fungi</taxon>
        <taxon>Fungi incertae sedis</taxon>
        <taxon>Mucoromycota</taxon>
        <taxon>Glomeromycotina</taxon>
        <taxon>Glomeromycetes</taxon>
        <taxon>Diversisporales</taxon>
        <taxon>Gigasporaceae</taxon>
        <taxon>Racocetra</taxon>
    </lineage>
</organism>
<accession>A0A9N8YRX8</accession>
<gene>
    <name evidence="2" type="ORF">RFULGI_LOCUS279</name>
</gene>
<protein>
    <submittedName>
        <fullName evidence="2">8450_t:CDS:1</fullName>
    </submittedName>
</protein>
<feature type="domain" description="DUF6570" evidence="1">
    <location>
        <begin position="50"/>
        <end position="87"/>
    </location>
</feature>
<sequence length="121" mass="14234">MQLKSGNSQDPNTLIQNEATYSEVTNSQETFHAYECTEEIQEKRETHLARRCTLYHQNKAKETEALQWLKANNIYYRDISIDDDVLQSLPKNDLIFEQLPWLTKDENQDEQNVVINKADNE</sequence>
<reference evidence="2" key="1">
    <citation type="submission" date="2021-06" db="EMBL/GenBank/DDBJ databases">
        <authorList>
            <person name="Kallberg Y."/>
            <person name="Tangrot J."/>
            <person name="Rosling A."/>
        </authorList>
    </citation>
    <scope>NUCLEOTIDE SEQUENCE</scope>
    <source>
        <strain evidence="2">IN212</strain>
    </source>
</reference>
<dbReference type="EMBL" id="CAJVPZ010000079">
    <property type="protein sequence ID" value="CAG8452085.1"/>
    <property type="molecule type" value="Genomic_DNA"/>
</dbReference>
<dbReference type="InterPro" id="IPR046700">
    <property type="entry name" value="DUF6570"/>
</dbReference>
<keyword evidence="3" id="KW-1185">Reference proteome</keyword>
<evidence type="ECO:0000259" key="1">
    <source>
        <dbReference type="Pfam" id="PF20209"/>
    </source>
</evidence>
<comment type="caution">
    <text evidence="2">The sequence shown here is derived from an EMBL/GenBank/DDBJ whole genome shotgun (WGS) entry which is preliminary data.</text>
</comment>
<proteinExistence type="predicted"/>
<dbReference type="Proteomes" id="UP000789396">
    <property type="component" value="Unassembled WGS sequence"/>
</dbReference>
<evidence type="ECO:0000313" key="2">
    <source>
        <dbReference type="EMBL" id="CAG8452085.1"/>
    </source>
</evidence>
<dbReference type="Pfam" id="PF20209">
    <property type="entry name" value="DUF6570"/>
    <property type="match status" value="1"/>
</dbReference>